<dbReference type="Proteomes" id="UP001548189">
    <property type="component" value="Unassembled WGS sequence"/>
</dbReference>
<feature type="chain" id="PRO_5047300982" description="Lipoprotein" evidence="1">
    <location>
        <begin position="25"/>
        <end position="145"/>
    </location>
</feature>
<evidence type="ECO:0000256" key="1">
    <source>
        <dbReference type="SAM" id="SignalP"/>
    </source>
</evidence>
<feature type="signal peptide" evidence="1">
    <location>
        <begin position="1"/>
        <end position="24"/>
    </location>
</feature>
<protein>
    <recommendedName>
        <fullName evidence="4">Lipoprotein</fullName>
    </recommendedName>
</protein>
<proteinExistence type="predicted"/>
<organism evidence="2 3">
    <name type="scientific">Aliikangiella maris</name>
    <dbReference type="NCBI Taxonomy" id="3162458"/>
    <lineage>
        <taxon>Bacteria</taxon>
        <taxon>Pseudomonadati</taxon>
        <taxon>Pseudomonadota</taxon>
        <taxon>Gammaproteobacteria</taxon>
        <taxon>Oceanospirillales</taxon>
        <taxon>Pleioneaceae</taxon>
        <taxon>Aliikangiella</taxon>
    </lineage>
</organism>
<sequence>MKSFKTTLSLCTILCLTSLLLACANKVAEQYEESFFTYADKNNQKLFSLVLKIKGSDQFTVKHHTSIHRTPGSSRGRRIEQTDEPILIPENPDDARVSLKYRMEEAAHKMLNEKLTAINYCTNGISISEEKFHEYEYKIKGQCKE</sequence>
<accession>A0ABV2BR77</accession>
<keyword evidence="3" id="KW-1185">Reference proteome</keyword>
<keyword evidence="1" id="KW-0732">Signal</keyword>
<evidence type="ECO:0000313" key="3">
    <source>
        <dbReference type="Proteomes" id="UP001548189"/>
    </source>
</evidence>
<evidence type="ECO:0008006" key="4">
    <source>
        <dbReference type="Google" id="ProtNLM"/>
    </source>
</evidence>
<gene>
    <name evidence="2" type="ORF">ABVT43_04845</name>
</gene>
<reference evidence="2 3" key="1">
    <citation type="submission" date="2024-06" db="EMBL/GenBank/DDBJ databases">
        <authorList>
            <person name="Li F."/>
        </authorList>
    </citation>
    <scope>NUCLEOTIDE SEQUENCE [LARGE SCALE GENOMIC DNA]</scope>
    <source>
        <strain evidence="2 3">GXAS 311</strain>
    </source>
</reference>
<dbReference type="RefSeq" id="WP_353874008.1">
    <property type="nucleotide sequence ID" value="NZ_JBEVCJ010000004.1"/>
</dbReference>
<dbReference type="EMBL" id="JBEVCJ010000004">
    <property type="protein sequence ID" value="MET1254446.1"/>
    <property type="molecule type" value="Genomic_DNA"/>
</dbReference>
<evidence type="ECO:0000313" key="2">
    <source>
        <dbReference type="EMBL" id="MET1254446.1"/>
    </source>
</evidence>
<comment type="caution">
    <text evidence="2">The sequence shown here is derived from an EMBL/GenBank/DDBJ whole genome shotgun (WGS) entry which is preliminary data.</text>
</comment>
<name>A0ABV2BR77_9GAMM</name>
<dbReference type="PROSITE" id="PS51257">
    <property type="entry name" value="PROKAR_LIPOPROTEIN"/>
    <property type="match status" value="1"/>
</dbReference>